<protein>
    <recommendedName>
        <fullName evidence="5">DUF5666 domain-containing protein</fullName>
    </recommendedName>
</protein>
<dbReference type="RefSeq" id="WP_077743282.1">
    <property type="nucleotide sequence ID" value="NZ_AP022579.1"/>
</dbReference>
<proteinExistence type="predicted"/>
<evidence type="ECO:0000313" key="4">
    <source>
        <dbReference type="Proteomes" id="UP001162885"/>
    </source>
</evidence>
<reference evidence="3 4" key="1">
    <citation type="journal article" date="2022" name="BMC Genomics">
        <title>Comparative genome analysis of mycobacteria focusing on tRNA and non-coding RNA.</title>
        <authorList>
            <person name="Behra P.R.K."/>
            <person name="Pettersson B.M.F."/>
            <person name="Ramesh M."/>
            <person name="Das S."/>
            <person name="Dasgupta S."/>
            <person name="Kirsebom L.A."/>
        </authorList>
    </citation>
    <scope>NUCLEOTIDE SEQUENCE [LARGE SCALE GENOMIC DNA]</scope>
    <source>
        <strain evidence="3 4">DSM 44677</strain>
    </source>
</reference>
<dbReference type="EMBL" id="CP060016">
    <property type="protein sequence ID" value="UNC01440.1"/>
    <property type="molecule type" value="Genomic_DNA"/>
</dbReference>
<evidence type="ECO:0000256" key="2">
    <source>
        <dbReference type="SAM" id="SignalP"/>
    </source>
</evidence>
<sequence>MSIRHTAAAVGIAAAIAGLGGATIYAATDSHSSGFPGPPPGMAGPRDRPDPATVHSEAVLADHDSGYTTTLTQTGTITELTATSVTVRSNDGFVQSYALPPSADTPFGVDDRVVVRATRTGTAPPDKPTVTSIGEAISR</sequence>
<evidence type="ECO:0008006" key="5">
    <source>
        <dbReference type="Google" id="ProtNLM"/>
    </source>
</evidence>
<keyword evidence="2" id="KW-0732">Signal</keyword>
<feature type="region of interest" description="Disordered" evidence="1">
    <location>
        <begin position="30"/>
        <end position="52"/>
    </location>
</feature>
<feature type="region of interest" description="Disordered" evidence="1">
    <location>
        <begin position="120"/>
        <end position="139"/>
    </location>
</feature>
<dbReference type="Proteomes" id="UP001162885">
    <property type="component" value="Chromosome"/>
</dbReference>
<organism evidence="3 4">
    <name type="scientific">Mycolicibacterium boenickei</name>
    <dbReference type="NCBI Taxonomy" id="146017"/>
    <lineage>
        <taxon>Bacteria</taxon>
        <taxon>Bacillati</taxon>
        <taxon>Actinomycetota</taxon>
        <taxon>Actinomycetes</taxon>
        <taxon>Mycobacteriales</taxon>
        <taxon>Mycobacteriaceae</taxon>
        <taxon>Mycolicibacterium</taxon>
    </lineage>
</organism>
<feature type="chain" id="PRO_5043533591" description="DUF5666 domain-containing protein" evidence="2">
    <location>
        <begin position="27"/>
        <end position="139"/>
    </location>
</feature>
<dbReference type="AlphaFoldDB" id="A0AAX3A2N3"/>
<name>A0AAX3A2N3_9MYCO</name>
<feature type="signal peptide" evidence="2">
    <location>
        <begin position="1"/>
        <end position="26"/>
    </location>
</feature>
<accession>A0AAX3A2N3</accession>
<gene>
    <name evidence="3" type="ORF">H5U98_08700</name>
</gene>
<evidence type="ECO:0000313" key="3">
    <source>
        <dbReference type="EMBL" id="UNC01440.1"/>
    </source>
</evidence>
<evidence type="ECO:0000256" key="1">
    <source>
        <dbReference type="SAM" id="MobiDB-lite"/>
    </source>
</evidence>